<evidence type="ECO:0000313" key="7">
    <source>
        <dbReference type="Proteomes" id="UP000070598"/>
    </source>
</evidence>
<dbReference type="GO" id="GO:0016788">
    <property type="term" value="F:hydrolase activity, acting on ester bonds"/>
    <property type="evidence" value="ECO:0007669"/>
    <property type="project" value="InterPro"/>
</dbReference>
<feature type="region of interest" description="Disordered" evidence="1">
    <location>
        <begin position="45"/>
        <end position="71"/>
    </location>
</feature>
<feature type="compositionally biased region" description="Basic residues" evidence="1">
    <location>
        <begin position="58"/>
        <end position="67"/>
    </location>
</feature>
<protein>
    <recommendedName>
        <fullName evidence="3">Colicin E3-like ribonuclease domain-containing protein</fullName>
    </recommendedName>
</protein>
<feature type="region of interest" description="Disordered" evidence="1">
    <location>
        <begin position="117"/>
        <end position="143"/>
    </location>
</feature>
<dbReference type="Pfam" id="PF09000">
    <property type="entry name" value="Cytotoxic"/>
    <property type="match status" value="1"/>
</dbReference>
<dbReference type="AlphaFoldDB" id="A0A132NK02"/>
<keyword evidence="2" id="KW-0732">Signal</keyword>
<dbReference type="SUPFAM" id="SSF63840">
    <property type="entry name" value="Ribonuclease domain of colicin E3"/>
    <property type="match status" value="1"/>
</dbReference>
<dbReference type="Proteomes" id="UP000070598">
    <property type="component" value="Unassembled WGS sequence"/>
</dbReference>
<dbReference type="Proteomes" id="UP000070188">
    <property type="component" value="Unassembled WGS sequence"/>
</dbReference>
<sequence>MVRLPALALASVLVVVAAQPQGCEGSGGVGSRGCVTKHEVRRAAVVRDYEPPAEARPRPKPKPKKERVKPDCTKANARFWKSLRPYRGKCRTDGRRVYYWDHTHNDLEVYDKRTKKHLGSAHPDTGDIIKGPDRTRRFNDNDC</sequence>
<dbReference type="EMBL" id="JYIK01000493">
    <property type="protein sequence ID" value="KWX10408.1"/>
    <property type="molecule type" value="Genomic_DNA"/>
</dbReference>
<evidence type="ECO:0000313" key="6">
    <source>
        <dbReference type="Proteomes" id="UP000070188"/>
    </source>
</evidence>
<feature type="domain" description="Colicin E3-like ribonuclease" evidence="3">
    <location>
        <begin position="67"/>
        <end position="137"/>
    </location>
</feature>
<organism evidence="5 7">
    <name type="scientific">Carbonactinospora thermoautotrophica</name>
    <dbReference type="NCBI Taxonomy" id="1469144"/>
    <lineage>
        <taxon>Bacteria</taxon>
        <taxon>Bacillati</taxon>
        <taxon>Actinomycetota</taxon>
        <taxon>Actinomycetes</taxon>
        <taxon>Kitasatosporales</taxon>
        <taxon>Carbonactinosporaceae</taxon>
        <taxon>Carbonactinospora</taxon>
    </lineage>
</organism>
<dbReference type="GO" id="GO:0043022">
    <property type="term" value="F:ribosome binding"/>
    <property type="evidence" value="ECO:0007669"/>
    <property type="project" value="InterPro"/>
</dbReference>
<dbReference type="GO" id="GO:0003723">
    <property type="term" value="F:RNA binding"/>
    <property type="evidence" value="ECO:0007669"/>
    <property type="project" value="InterPro"/>
</dbReference>
<evidence type="ECO:0000256" key="2">
    <source>
        <dbReference type="SAM" id="SignalP"/>
    </source>
</evidence>
<evidence type="ECO:0000259" key="3">
    <source>
        <dbReference type="Pfam" id="PF09000"/>
    </source>
</evidence>
<feature type="signal peptide" evidence="2">
    <location>
        <begin position="1"/>
        <end position="17"/>
    </location>
</feature>
<dbReference type="EMBL" id="LAXD01000001">
    <property type="protein sequence ID" value="KWW98745.1"/>
    <property type="molecule type" value="Genomic_DNA"/>
</dbReference>
<dbReference type="RefSeq" id="WP_066883620.1">
    <property type="nucleotide sequence ID" value="NZ_JYIJ01000019.1"/>
</dbReference>
<feature type="compositionally biased region" description="Basic and acidic residues" evidence="1">
    <location>
        <begin position="45"/>
        <end position="57"/>
    </location>
</feature>
<reference evidence="4" key="4">
    <citation type="submission" date="2015-04" db="EMBL/GenBank/DDBJ databases">
        <title>Physiological reanalysis, assessment of diazotrophy, and genome sequences of multiple isolates of Streptomyces thermoautotrophicus.</title>
        <authorList>
            <person name="MacKellar D.C."/>
            <person name="Lieber L."/>
            <person name="Norman J."/>
            <person name="Bolger A."/>
            <person name="Tobin C."/>
            <person name="Murray J.W."/>
            <person name="Woodward J."/>
            <person name="Friesen M."/>
            <person name="Prell J."/>
        </authorList>
    </citation>
    <scope>NUCLEOTIDE SEQUENCE [LARGE SCALE GENOMIC DNA]</scope>
    <source>
        <strain evidence="4">H1</strain>
    </source>
</reference>
<dbReference type="Gene3D" id="3.10.380.10">
    <property type="entry name" value="Colicin E3-like ribonuclease domain"/>
    <property type="match status" value="1"/>
</dbReference>
<feature type="compositionally biased region" description="Basic and acidic residues" evidence="1">
    <location>
        <begin position="124"/>
        <end position="143"/>
    </location>
</feature>
<comment type="caution">
    <text evidence="5">The sequence shown here is derived from an EMBL/GenBank/DDBJ whole genome shotgun (WGS) entry which is preliminary data.</text>
</comment>
<feature type="chain" id="PRO_5038292355" description="Colicin E3-like ribonuclease domain-containing protein" evidence="2">
    <location>
        <begin position="18"/>
        <end position="143"/>
    </location>
</feature>
<evidence type="ECO:0000313" key="5">
    <source>
        <dbReference type="EMBL" id="KWX10408.1"/>
    </source>
</evidence>
<evidence type="ECO:0000313" key="4">
    <source>
        <dbReference type="EMBL" id="KWW98745.1"/>
    </source>
</evidence>
<reference evidence="5" key="2">
    <citation type="submission" date="2015-02" db="EMBL/GenBank/DDBJ databases">
        <title>Physiological reanalysis, assessment of diazotrophy, and genome sequences of multiple isolates of Streptomyces thermoautotrophicus.</title>
        <authorList>
            <person name="MacKellar D.C."/>
            <person name="Lieber L."/>
            <person name="Norman J."/>
            <person name="Bolger A."/>
            <person name="Tobin C."/>
            <person name="Murray J.W."/>
            <person name="Prell J."/>
        </authorList>
    </citation>
    <scope>NUCLEOTIDE SEQUENCE [LARGE SCALE GENOMIC DNA]</scope>
    <source>
        <strain evidence="5">UBT1</strain>
    </source>
</reference>
<evidence type="ECO:0000256" key="1">
    <source>
        <dbReference type="SAM" id="MobiDB-lite"/>
    </source>
</evidence>
<keyword evidence="6" id="KW-1185">Reference proteome</keyword>
<name>A0A132NK02_9ACTN</name>
<gene>
    <name evidence="4" type="ORF">LI90_374</name>
    <name evidence="5" type="ORF">TR74_03790</name>
</gene>
<accession>A0A132NK02</accession>
<dbReference type="InterPro" id="IPR036725">
    <property type="entry name" value="ColE3_ribonuclease_sf"/>
</dbReference>
<reference evidence="7" key="1">
    <citation type="submission" date="2015-02" db="EMBL/GenBank/DDBJ databases">
        <title>Physiological reanalysis, assessment of diazotrophy, and genome sequences of multiple isolates of Streptomyces thermoautotrophicus.</title>
        <authorList>
            <person name="MacKellar D.C."/>
            <person name="Lieber L."/>
            <person name="Norman J."/>
            <person name="Bolger A."/>
            <person name="Tobin C."/>
            <person name="Murray J.W."/>
            <person name="Friesen M."/>
            <person name="Prell J."/>
        </authorList>
    </citation>
    <scope>NUCLEOTIDE SEQUENCE [LARGE SCALE GENOMIC DNA]</scope>
    <source>
        <strain evidence="7">UBT1</strain>
    </source>
</reference>
<dbReference type="STRING" id="1469144.LI90_374"/>
<reference evidence="6" key="3">
    <citation type="submission" date="2015-04" db="EMBL/GenBank/DDBJ databases">
        <title>Physiological reanalysis, assessment of diazotrophy, and genome sequences of multiple isolates of Streptomyces thermoautotrophicus.</title>
        <authorList>
            <person name="MacKellar D.C."/>
            <person name="Lieber L."/>
            <person name="Norman J."/>
            <person name="Bolger A."/>
            <person name="Tobin C."/>
            <person name="Murray J.W."/>
            <person name="Chang R."/>
            <person name="Ford T."/>
            <person name="Nguyen P.Q."/>
            <person name="Woodward J."/>
            <person name="Permingeat H."/>
            <person name="Joshi N.S."/>
            <person name="Silver P.A."/>
            <person name="Usadel B."/>
            <person name="Rutherford A.W."/>
            <person name="Friesen M."/>
            <person name="Prell J."/>
        </authorList>
    </citation>
    <scope>NUCLEOTIDE SEQUENCE [LARGE SCALE GENOMIC DNA]</scope>
    <source>
        <strain evidence="6">H1</strain>
    </source>
</reference>
<proteinExistence type="predicted"/>
<dbReference type="PATRIC" id="fig|1469144.10.peg.463"/>
<dbReference type="OrthoDB" id="582519at2"/>
<dbReference type="InterPro" id="IPR009105">
    <property type="entry name" value="Colicin_E3_ribonuclease"/>
</dbReference>